<dbReference type="OrthoDB" id="8679056at2"/>
<keyword evidence="7" id="KW-0406">Ion transport</keyword>
<dbReference type="CDD" id="cd00342">
    <property type="entry name" value="gram_neg_porins"/>
    <property type="match status" value="1"/>
</dbReference>
<dbReference type="AlphaFoldDB" id="A0A0U4ERQ8"/>
<evidence type="ECO:0000256" key="6">
    <source>
        <dbReference type="ARBA" id="ARBA00022729"/>
    </source>
</evidence>
<evidence type="ECO:0000256" key="9">
    <source>
        <dbReference type="ARBA" id="ARBA00023136"/>
    </source>
</evidence>
<keyword evidence="6 11" id="KW-0732">Signal</keyword>
<organism evidence="13 14">
    <name type="scientific">Pandoraea thiooxydans</name>
    <dbReference type="NCBI Taxonomy" id="445709"/>
    <lineage>
        <taxon>Bacteria</taxon>
        <taxon>Pseudomonadati</taxon>
        <taxon>Pseudomonadota</taxon>
        <taxon>Betaproteobacteria</taxon>
        <taxon>Burkholderiales</taxon>
        <taxon>Burkholderiaceae</taxon>
        <taxon>Pandoraea</taxon>
    </lineage>
</organism>
<dbReference type="InterPro" id="IPR023614">
    <property type="entry name" value="Porin_dom_sf"/>
</dbReference>
<dbReference type="KEGG" id="ptx:ABW99_20925"/>
<evidence type="ECO:0000313" key="14">
    <source>
        <dbReference type="Proteomes" id="UP000036700"/>
    </source>
</evidence>
<comment type="subcellular location">
    <subcellularLocation>
        <location evidence="1">Cell outer membrane</location>
        <topology evidence="1">Multi-pass membrane protein</topology>
    </subcellularLocation>
</comment>
<feature type="domain" description="Porin" evidence="12">
    <location>
        <begin position="9"/>
        <end position="316"/>
    </location>
</feature>
<dbReference type="Proteomes" id="UP000036700">
    <property type="component" value="Chromosome"/>
</dbReference>
<name>A0A0U4ERQ8_9BURK</name>
<gene>
    <name evidence="13" type="ORF">ABW99_20925</name>
</gene>
<protein>
    <recommendedName>
        <fullName evidence="12">Porin domain-containing protein</fullName>
    </recommendedName>
</protein>
<keyword evidence="8" id="KW-0626">Porin</keyword>
<dbReference type="PANTHER" id="PTHR34501:SF9">
    <property type="entry name" value="MAJOR OUTER MEMBRANE PROTEIN P.IA"/>
    <property type="match status" value="1"/>
</dbReference>
<dbReference type="GO" id="GO:0009279">
    <property type="term" value="C:cell outer membrane"/>
    <property type="evidence" value="ECO:0007669"/>
    <property type="project" value="UniProtKB-SubCell"/>
</dbReference>
<dbReference type="InterPro" id="IPR002299">
    <property type="entry name" value="Porin_Neis"/>
</dbReference>
<dbReference type="GO" id="GO:0015288">
    <property type="term" value="F:porin activity"/>
    <property type="evidence" value="ECO:0007669"/>
    <property type="project" value="UniProtKB-KW"/>
</dbReference>
<reference evidence="14" key="1">
    <citation type="submission" date="2015-06" db="EMBL/GenBank/DDBJ databases">
        <authorList>
            <person name="Hoefler B.C."/>
            <person name="Straight P.D."/>
        </authorList>
    </citation>
    <scope>NUCLEOTIDE SEQUENCE [LARGE SCALE GENOMIC DNA]</scope>
    <source>
        <strain evidence="14">DSM 25325</strain>
    </source>
</reference>
<proteinExistence type="predicted"/>
<evidence type="ECO:0000256" key="7">
    <source>
        <dbReference type="ARBA" id="ARBA00023065"/>
    </source>
</evidence>
<dbReference type="InterPro" id="IPR033900">
    <property type="entry name" value="Gram_neg_porin_domain"/>
</dbReference>
<sequence length="343" mass="36167">MNKKLPFAAALCACAFATAHAQSSVTLYGFIDSGIVSASNVYDKATGTSGTMLALGDGISWGTSRFGLKGREDLGGGLSAIYTLESGFDVPNGRFAGTGIFNRGAFVGLQSERLGTLTIGRQWNLSDGTMVGPFFRGGYNLSVFRLTGFDEVSDLVDNAVKYQSPDWDGLRASGLYGFGNVPGSVASNSVYEAALSYASGPLNLGAVYHHRHDALAPFSSELWELGANYSFGRVRVRLGFGNSGYPDANGAALHAAVYDLGMDYYATGALTLSADAIYRKQFGTDDSAVAGRFTADYSLSKQTGVFANLGLLKNRHNSAESFYGDGLAGQSQVVANVGIRHAF</sequence>
<evidence type="ECO:0000256" key="11">
    <source>
        <dbReference type="SAM" id="SignalP"/>
    </source>
</evidence>
<feature type="chain" id="PRO_5006848830" description="Porin domain-containing protein" evidence="11">
    <location>
        <begin position="22"/>
        <end position="343"/>
    </location>
</feature>
<keyword evidence="3" id="KW-0813">Transport</keyword>
<evidence type="ECO:0000256" key="8">
    <source>
        <dbReference type="ARBA" id="ARBA00023114"/>
    </source>
</evidence>
<accession>A0A0U4ERQ8</accession>
<keyword evidence="14" id="KW-1185">Reference proteome</keyword>
<evidence type="ECO:0000256" key="1">
    <source>
        <dbReference type="ARBA" id="ARBA00004571"/>
    </source>
</evidence>
<keyword evidence="5" id="KW-0812">Transmembrane</keyword>
<dbReference type="PRINTS" id="PR00184">
    <property type="entry name" value="NEISSPPORIN"/>
</dbReference>
<dbReference type="GO" id="GO:0046930">
    <property type="term" value="C:pore complex"/>
    <property type="evidence" value="ECO:0007669"/>
    <property type="project" value="UniProtKB-KW"/>
</dbReference>
<feature type="signal peptide" evidence="11">
    <location>
        <begin position="1"/>
        <end position="21"/>
    </location>
</feature>
<evidence type="ECO:0000313" key="13">
    <source>
        <dbReference type="EMBL" id="ALX34892.1"/>
    </source>
</evidence>
<dbReference type="InterPro" id="IPR001702">
    <property type="entry name" value="Porin_Gram-ve"/>
</dbReference>
<dbReference type="Gene3D" id="2.40.160.10">
    <property type="entry name" value="Porin"/>
    <property type="match status" value="1"/>
</dbReference>
<dbReference type="InterPro" id="IPR050298">
    <property type="entry name" value="Gram-neg_bact_OMP"/>
</dbReference>
<dbReference type="EMBL" id="CP011568">
    <property type="protein sequence ID" value="ALX34892.1"/>
    <property type="molecule type" value="Genomic_DNA"/>
</dbReference>
<dbReference type="SUPFAM" id="SSF56935">
    <property type="entry name" value="Porins"/>
    <property type="match status" value="1"/>
</dbReference>
<evidence type="ECO:0000256" key="4">
    <source>
        <dbReference type="ARBA" id="ARBA00022452"/>
    </source>
</evidence>
<evidence type="ECO:0000256" key="2">
    <source>
        <dbReference type="ARBA" id="ARBA00011233"/>
    </source>
</evidence>
<dbReference type="PANTHER" id="PTHR34501">
    <property type="entry name" value="PROTEIN YDDL-RELATED"/>
    <property type="match status" value="1"/>
</dbReference>
<dbReference type="GO" id="GO:0034220">
    <property type="term" value="P:monoatomic ion transmembrane transport"/>
    <property type="evidence" value="ECO:0007669"/>
    <property type="project" value="InterPro"/>
</dbReference>
<keyword evidence="4" id="KW-1134">Transmembrane beta strand</keyword>
<dbReference type="RefSeq" id="WP_052892647.1">
    <property type="nucleotide sequence ID" value="NZ_CP011568.3"/>
</dbReference>
<dbReference type="PRINTS" id="PR00182">
    <property type="entry name" value="ECOLNEIPORIN"/>
</dbReference>
<evidence type="ECO:0000259" key="12">
    <source>
        <dbReference type="Pfam" id="PF13609"/>
    </source>
</evidence>
<keyword evidence="9" id="KW-0472">Membrane</keyword>
<dbReference type="Pfam" id="PF13609">
    <property type="entry name" value="Porin_4"/>
    <property type="match status" value="1"/>
</dbReference>
<evidence type="ECO:0000256" key="5">
    <source>
        <dbReference type="ARBA" id="ARBA00022692"/>
    </source>
</evidence>
<keyword evidence="10" id="KW-0998">Cell outer membrane</keyword>
<dbReference type="STRING" id="445709.ABW99_20925"/>
<comment type="subunit">
    <text evidence="2">Homotrimer.</text>
</comment>
<evidence type="ECO:0000256" key="10">
    <source>
        <dbReference type="ARBA" id="ARBA00023237"/>
    </source>
</evidence>
<evidence type="ECO:0000256" key="3">
    <source>
        <dbReference type="ARBA" id="ARBA00022448"/>
    </source>
</evidence>